<reference evidence="3 4" key="1">
    <citation type="submission" date="2020-04" db="EMBL/GenBank/DDBJ databases">
        <title>Genome sequencing of novel species.</title>
        <authorList>
            <person name="Heo J."/>
            <person name="Kim S.-J."/>
            <person name="Kim J.-S."/>
            <person name="Hong S.-B."/>
            <person name="Kwon S.-W."/>
        </authorList>
    </citation>
    <scope>NUCLEOTIDE SEQUENCE [LARGE SCALE GENOMIC DNA]</scope>
    <source>
        <strain evidence="3 4">MFER-1</strain>
    </source>
</reference>
<keyword evidence="1" id="KW-0812">Transmembrane</keyword>
<dbReference type="Pfam" id="PF13828">
    <property type="entry name" value="DUF4190"/>
    <property type="match status" value="1"/>
</dbReference>
<dbReference type="InterPro" id="IPR025241">
    <property type="entry name" value="DUF4190"/>
</dbReference>
<keyword evidence="1" id="KW-1133">Transmembrane helix</keyword>
<feature type="transmembrane region" description="Helical" evidence="1">
    <location>
        <begin position="28"/>
        <end position="59"/>
    </location>
</feature>
<dbReference type="AlphaFoldDB" id="A0A7Z2ZNE1"/>
<dbReference type="Proteomes" id="UP000502248">
    <property type="component" value="Chromosome"/>
</dbReference>
<evidence type="ECO:0000256" key="1">
    <source>
        <dbReference type="SAM" id="Phobius"/>
    </source>
</evidence>
<name>A0A7Z2ZNE1_9BACL</name>
<gene>
    <name evidence="3" type="ORF">HH215_24985</name>
</gene>
<feature type="domain" description="DUF4190" evidence="2">
    <location>
        <begin position="27"/>
        <end position="89"/>
    </location>
</feature>
<dbReference type="KEGG" id="cheb:HH215_24985"/>
<keyword evidence="1" id="KW-0472">Membrane</keyword>
<keyword evidence="4" id="KW-1185">Reference proteome</keyword>
<sequence length="114" mass="12294">MDHNYKEPQYGFSPPPPFTPQKTNGKSIAALVLGILAIVLPYIGFIVGIIAIIFASLSLKEIKRTQEQGRGLAIAGLVCGIVGTAVYAVILLFVVIAFFAFFDAGFSSFNSYNF</sequence>
<dbReference type="RefSeq" id="WP_169282360.1">
    <property type="nucleotide sequence ID" value="NZ_CP051680.1"/>
</dbReference>
<feature type="transmembrane region" description="Helical" evidence="1">
    <location>
        <begin position="71"/>
        <end position="102"/>
    </location>
</feature>
<organism evidence="3 4">
    <name type="scientific">Cohnella herbarum</name>
    <dbReference type="NCBI Taxonomy" id="2728023"/>
    <lineage>
        <taxon>Bacteria</taxon>
        <taxon>Bacillati</taxon>
        <taxon>Bacillota</taxon>
        <taxon>Bacilli</taxon>
        <taxon>Bacillales</taxon>
        <taxon>Paenibacillaceae</taxon>
        <taxon>Cohnella</taxon>
    </lineage>
</organism>
<evidence type="ECO:0000313" key="3">
    <source>
        <dbReference type="EMBL" id="QJD86108.1"/>
    </source>
</evidence>
<protein>
    <submittedName>
        <fullName evidence="3">DUF4190 domain-containing protein</fullName>
    </submittedName>
</protein>
<accession>A0A7Z2ZNE1</accession>
<evidence type="ECO:0000259" key="2">
    <source>
        <dbReference type="Pfam" id="PF13828"/>
    </source>
</evidence>
<proteinExistence type="predicted"/>
<dbReference type="EMBL" id="CP051680">
    <property type="protein sequence ID" value="QJD86108.1"/>
    <property type="molecule type" value="Genomic_DNA"/>
</dbReference>
<evidence type="ECO:0000313" key="4">
    <source>
        <dbReference type="Proteomes" id="UP000502248"/>
    </source>
</evidence>